<dbReference type="OrthoDB" id="2964766at2"/>
<evidence type="ECO:0000313" key="1">
    <source>
        <dbReference type="EMBL" id="SHH89641.1"/>
    </source>
</evidence>
<accession>A0A1M5WQ81</accession>
<reference evidence="2" key="1">
    <citation type="submission" date="2016-11" db="EMBL/GenBank/DDBJ databases">
        <authorList>
            <person name="Varghese N."/>
            <person name="Submissions S."/>
        </authorList>
    </citation>
    <scope>NUCLEOTIDE SEQUENCE [LARGE SCALE GENOMIC DNA]</scope>
    <source>
        <strain evidence="2">CGMCC 1.6496</strain>
    </source>
</reference>
<protein>
    <submittedName>
        <fullName evidence="1">Uncharacterized protein</fullName>
    </submittedName>
</protein>
<keyword evidence="2" id="KW-1185">Reference proteome</keyword>
<dbReference type="Proteomes" id="UP000184079">
    <property type="component" value="Unassembled WGS sequence"/>
</dbReference>
<name>A0A1M5WQ81_9BACI</name>
<gene>
    <name evidence="1" type="ORF">SAMN05421807_11810</name>
</gene>
<dbReference type="EMBL" id="FQXD01000018">
    <property type="protein sequence ID" value="SHH89641.1"/>
    <property type="molecule type" value="Genomic_DNA"/>
</dbReference>
<sequence>MNLSKKEIHIIGDNEFIDNKQLYSYIYKSIHVATKLKKDVTIAFLQANTNNKGLIFHPMWLAKMLVIADRKPFPPKQSSVNCFIDAVSGYRGLLTSDMRISRRFVDESKVISPKIKAAYEVEKYIKDVQRTQINRSYILKKPKHKIIHYSLVYLPLWKIDIDSDCVSNPLFLNANTGESEKYLSSQWETNRWLKVK</sequence>
<proteinExistence type="predicted"/>
<dbReference type="RefSeq" id="WP_073012121.1">
    <property type="nucleotide sequence ID" value="NZ_FQXD01000018.1"/>
</dbReference>
<evidence type="ECO:0000313" key="2">
    <source>
        <dbReference type="Proteomes" id="UP000184079"/>
    </source>
</evidence>
<dbReference type="AlphaFoldDB" id="A0A1M5WQ81"/>
<organism evidence="1 2">
    <name type="scientific">Virgibacillus chiguensis</name>
    <dbReference type="NCBI Taxonomy" id="411959"/>
    <lineage>
        <taxon>Bacteria</taxon>
        <taxon>Bacillati</taxon>
        <taxon>Bacillota</taxon>
        <taxon>Bacilli</taxon>
        <taxon>Bacillales</taxon>
        <taxon>Bacillaceae</taxon>
        <taxon>Virgibacillus</taxon>
    </lineage>
</organism>